<comment type="function">
    <text evidence="10 12">Catalyzes the attachment of proline to tRNA(Pro) in a two-step reaction: proline is first activated by ATP to form Pro-AMP and then transferred to the acceptor end of tRNA(Pro). As ProRS can inadvertently accommodate and process non-cognate amino acids such as alanine and cysteine, to avoid such errors it has two additional distinct editing activities against alanine. One activity is designated as 'pretransfer' editing and involves the tRNA(Pro)-independent hydrolysis of activated Ala-AMP. The other activity is designated 'posttransfer' editing and involves deacylation of mischarged Ala-tRNA(Pro). The misacylated Cys-tRNA(Pro) is not edited by ProRS.</text>
</comment>
<keyword evidence="4 12" id="KW-0436">Ligase</keyword>
<evidence type="ECO:0000256" key="9">
    <source>
        <dbReference type="ARBA" id="ARBA00047671"/>
    </source>
</evidence>
<evidence type="ECO:0000313" key="14">
    <source>
        <dbReference type="EMBL" id="PIU41851.1"/>
    </source>
</evidence>
<dbReference type="Pfam" id="PF04073">
    <property type="entry name" value="tRNA_edit"/>
    <property type="match status" value="1"/>
</dbReference>
<protein>
    <recommendedName>
        <fullName evidence="12">Proline--tRNA ligase</fullName>
        <ecNumber evidence="12">6.1.1.15</ecNumber>
    </recommendedName>
    <alternativeName>
        <fullName evidence="12">Prolyl-tRNA synthetase</fullName>
        <shortName evidence="12">ProRS</shortName>
    </alternativeName>
</protein>
<dbReference type="PANTHER" id="PTHR42753">
    <property type="entry name" value="MITOCHONDRIAL RIBOSOME PROTEIN L39/PROLYL-TRNA LIGASE FAMILY MEMBER"/>
    <property type="match status" value="1"/>
</dbReference>
<dbReference type="NCBIfam" id="NF006625">
    <property type="entry name" value="PRK09194.1"/>
    <property type="match status" value="1"/>
</dbReference>
<dbReference type="GO" id="GO:0006433">
    <property type="term" value="P:prolyl-tRNA aminoacylation"/>
    <property type="evidence" value="ECO:0007669"/>
    <property type="project" value="UniProtKB-UniRule"/>
</dbReference>
<evidence type="ECO:0000256" key="8">
    <source>
        <dbReference type="ARBA" id="ARBA00023146"/>
    </source>
</evidence>
<organism evidence="14 15">
    <name type="scientific">Candidatus Aquitaenariimonas noxiae</name>
    <dbReference type="NCBI Taxonomy" id="1974741"/>
    <lineage>
        <taxon>Bacteria</taxon>
        <taxon>Pseudomonadati</taxon>
        <taxon>Candidatus Omnitrophota</taxon>
        <taxon>Candidatus Aquitaenariimonas</taxon>
    </lineage>
</organism>
<comment type="catalytic activity">
    <reaction evidence="9 12">
        <text>tRNA(Pro) + L-proline + ATP = L-prolyl-tRNA(Pro) + AMP + diphosphate</text>
        <dbReference type="Rhea" id="RHEA:14305"/>
        <dbReference type="Rhea" id="RHEA-COMP:9700"/>
        <dbReference type="Rhea" id="RHEA-COMP:9702"/>
        <dbReference type="ChEBI" id="CHEBI:30616"/>
        <dbReference type="ChEBI" id="CHEBI:33019"/>
        <dbReference type="ChEBI" id="CHEBI:60039"/>
        <dbReference type="ChEBI" id="CHEBI:78442"/>
        <dbReference type="ChEBI" id="CHEBI:78532"/>
        <dbReference type="ChEBI" id="CHEBI:456215"/>
        <dbReference type="EC" id="6.1.1.15"/>
    </reaction>
</comment>
<dbReference type="InterPro" id="IPR002316">
    <property type="entry name" value="Pro-tRNA-ligase_IIa"/>
</dbReference>
<evidence type="ECO:0000256" key="7">
    <source>
        <dbReference type="ARBA" id="ARBA00022917"/>
    </source>
</evidence>
<dbReference type="GO" id="GO:0004827">
    <property type="term" value="F:proline-tRNA ligase activity"/>
    <property type="evidence" value="ECO:0007669"/>
    <property type="project" value="UniProtKB-UniRule"/>
</dbReference>
<dbReference type="SUPFAM" id="SSF52954">
    <property type="entry name" value="Class II aaRS ABD-related"/>
    <property type="match status" value="1"/>
</dbReference>
<dbReference type="InterPro" id="IPR007214">
    <property type="entry name" value="YbaK/aa-tRNA-synth-assoc-dom"/>
</dbReference>
<dbReference type="SUPFAM" id="SSF55681">
    <property type="entry name" value="Class II aaRS and biotin synthetases"/>
    <property type="match status" value="1"/>
</dbReference>
<proteinExistence type="inferred from homology"/>
<dbReference type="InterPro" id="IPR023717">
    <property type="entry name" value="Pro-tRNA-Synthase_IIa_type1"/>
</dbReference>
<dbReference type="Gene3D" id="3.40.50.800">
    <property type="entry name" value="Anticodon-binding domain"/>
    <property type="match status" value="1"/>
</dbReference>
<dbReference type="InterPro" id="IPR004154">
    <property type="entry name" value="Anticodon-bd"/>
</dbReference>
<evidence type="ECO:0000256" key="1">
    <source>
        <dbReference type="ARBA" id="ARBA00004496"/>
    </source>
</evidence>
<dbReference type="CDD" id="cd00861">
    <property type="entry name" value="ProRS_anticodon_short"/>
    <property type="match status" value="1"/>
</dbReference>
<comment type="subunit">
    <text evidence="2 12">Homodimer.</text>
</comment>
<reference evidence="14 15" key="1">
    <citation type="submission" date="2017-09" db="EMBL/GenBank/DDBJ databases">
        <title>Depth-based differentiation of microbial function through sediment-hosted aquifers and enrichment of novel symbionts in the deep terrestrial subsurface.</title>
        <authorList>
            <person name="Probst A.J."/>
            <person name="Ladd B."/>
            <person name="Jarett J.K."/>
            <person name="Geller-Mcgrath D.E."/>
            <person name="Sieber C.M."/>
            <person name="Emerson J.B."/>
            <person name="Anantharaman K."/>
            <person name="Thomas B.C."/>
            <person name="Malmstrom R."/>
            <person name="Stieglmeier M."/>
            <person name="Klingl A."/>
            <person name="Woyke T."/>
            <person name="Ryan C.M."/>
            <person name="Banfield J.F."/>
        </authorList>
    </citation>
    <scope>NUCLEOTIDE SEQUENCE [LARGE SCALE GENOMIC DNA]</scope>
    <source>
        <strain evidence="14">CG07_land_8_20_14_0_80_42_15</strain>
    </source>
</reference>
<dbReference type="Proteomes" id="UP000230052">
    <property type="component" value="Unassembled WGS sequence"/>
</dbReference>
<evidence type="ECO:0000256" key="2">
    <source>
        <dbReference type="ARBA" id="ARBA00011738"/>
    </source>
</evidence>
<dbReference type="FunFam" id="3.30.930.10:FF:000042">
    <property type="entry name" value="probable proline--tRNA ligase, mitochondrial"/>
    <property type="match status" value="1"/>
</dbReference>
<keyword evidence="6 12" id="KW-0067">ATP-binding</keyword>
<evidence type="ECO:0000256" key="5">
    <source>
        <dbReference type="ARBA" id="ARBA00022741"/>
    </source>
</evidence>
<dbReference type="EC" id="6.1.1.15" evidence="12"/>
<dbReference type="InterPro" id="IPR045864">
    <property type="entry name" value="aa-tRNA-synth_II/BPL/LPL"/>
</dbReference>
<evidence type="ECO:0000256" key="6">
    <source>
        <dbReference type="ARBA" id="ARBA00022840"/>
    </source>
</evidence>
<dbReference type="AlphaFoldDB" id="A0A2J0KTM9"/>
<keyword evidence="7 12" id="KW-0648">Protein biosynthesis</keyword>
<dbReference type="HAMAP" id="MF_01569">
    <property type="entry name" value="Pro_tRNA_synth_type1"/>
    <property type="match status" value="1"/>
</dbReference>
<dbReference type="Pfam" id="PF03129">
    <property type="entry name" value="HGTP_anticodon"/>
    <property type="match status" value="1"/>
</dbReference>
<dbReference type="Pfam" id="PF00587">
    <property type="entry name" value="tRNA-synt_2b"/>
    <property type="match status" value="1"/>
</dbReference>
<name>A0A2J0KTM9_9BACT</name>
<dbReference type="NCBIfam" id="TIGR00409">
    <property type="entry name" value="proS_fam_II"/>
    <property type="match status" value="1"/>
</dbReference>
<evidence type="ECO:0000259" key="13">
    <source>
        <dbReference type="PROSITE" id="PS50862"/>
    </source>
</evidence>
<feature type="domain" description="Aminoacyl-transfer RNA synthetases class-II family profile" evidence="13">
    <location>
        <begin position="38"/>
        <end position="466"/>
    </location>
</feature>
<dbReference type="SUPFAM" id="SSF55826">
    <property type="entry name" value="YbaK/ProRS associated domain"/>
    <property type="match status" value="1"/>
</dbReference>
<evidence type="ECO:0000313" key="15">
    <source>
        <dbReference type="Proteomes" id="UP000230052"/>
    </source>
</evidence>
<dbReference type="InterPro" id="IPR050062">
    <property type="entry name" value="Pro-tRNA_synthetase"/>
</dbReference>
<dbReference type="InterPro" id="IPR033730">
    <property type="entry name" value="ProRS_core_prok"/>
</dbReference>
<keyword evidence="8 12" id="KW-0030">Aminoacyl-tRNA synthetase</keyword>
<dbReference type="EMBL" id="PEWV01000032">
    <property type="protein sequence ID" value="PIU41851.1"/>
    <property type="molecule type" value="Genomic_DNA"/>
</dbReference>
<evidence type="ECO:0000256" key="4">
    <source>
        <dbReference type="ARBA" id="ARBA00022598"/>
    </source>
</evidence>
<dbReference type="InterPro" id="IPR036754">
    <property type="entry name" value="YbaK/aa-tRNA-synt-asso_dom_sf"/>
</dbReference>
<dbReference type="Gene3D" id="3.90.960.10">
    <property type="entry name" value="YbaK/aminoacyl-tRNA synthetase-associated domain"/>
    <property type="match status" value="1"/>
</dbReference>
<keyword evidence="5 12" id="KW-0547">Nucleotide-binding</keyword>
<comment type="caution">
    <text evidence="14">The sequence shown here is derived from an EMBL/GenBank/DDBJ whole genome shotgun (WGS) entry which is preliminary data.</text>
</comment>
<dbReference type="PRINTS" id="PR01046">
    <property type="entry name" value="TRNASYNTHPRO"/>
</dbReference>
<evidence type="ECO:0000256" key="12">
    <source>
        <dbReference type="HAMAP-Rule" id="MF_01569"/>
    </source>
</evidence>
<dbReference type="Gene3D" id="3.30.930.10">
    <property type="entry name" value="Bira Bifunctional Protein, Domain 2"/>
    <property type="match status" value="2"/>
</dbReference>
<dbReference type="FunFam" id="3.30.930.10:FF:000065">
    <property type="entry name" value="Proline--tRNA ligase"/>
    <property type="match status" value="1"/>
</dbReference>
<dbReference type="InterPro" id="IPR036621">
    <property type="entry name" value="Anticodon-bd_dom_sf"/>
</dbReference>
<keyword evidence="3 12" id="KW-0963">Cytoplasm</keyword>
<dbReference type="GO" id="GO:0005829">
    <property type="term" value="C:cytosol"/>
    <property type="evidence" value="ECO:0007669"/>
    <property type="project" value="TreeGrafter"/>
</dbReference>
<dbReference type="PROSITE" id="PS50862">
    <property type="entry name" value="AA_TRNA_LIGASE_II"/>
    <property type="match status" value="1"/>
</dbReference>
<evidence type="ECO:0000256" key="10">
    <source>
        <dbReference type="ARBA" id="ARBA00053664"/>
    </source>
</evidence>
<evidence type="ECO:0000256" key="11">
    <source>
        <dbReference type="ARBA" id="ARBA00060755"/>
    </source>
</evidence>
<sequence length="567" mass="63453">MKWSEALIPTLKENPSDAEVISHKLMVRAGLVRKLIAGAYSYLPLGVKVLNKVEGIIRQEMNKKGAQEVLLPAIHPPELWKKTGRYDLIGEDMIKFKDRHGREMVLGPTHEEIITNLIASEIRSYRQLPLTLYQIQTKFRDEPRPRFGVIRSCEFIMKDAYSFDANLEGLEKSYKKMYDAYCRIFEHCGLNYIPVEADPGFMGGNVSHEFMVPASSGEDVIVTCDSCKYAASVAVAKCFEPGTKNPGPKTREAIKEVSTPGVSTVEKVSQLLKVKPSELVKTLIYVADGTGLAVLVRGDFDINETKLKNILKAEILTLADEKTIEKLTGGPLGYSGPVNLKGIKIIADSSVKGMNNFVTGANKKDKHLINVNLQRDFKADEWADLRFITESDTCPKCKGSIKIGHAIEVGHTFKLGTKYTKALGAMYLDKEGKDREIIMGCYGIGVNRIIASCIEQNNDKDGIVWPLSISPYEIVVIPINILDDKLKTVSEKIYKDLTDAGYDVLFDDRDERAGIKFKDIDLIGIPLRIVISEKNLKDGNVEIKFRNTQKTHFISEKEIIKEVKKFL</sequence>
<dbReference type="InterPro" id="IPR044140">
    <property type="entry name" value="ProRS_anticodon_short"/>
</dbReference>
<dbReference type="GO" id="GO:0002161">
    <property type="term" value="F:aminoacyl-tRNA deacylase activity"/>
    <property type="evidence" value="ECO:0007669"/>
    <property type="project" value="InterPro"/>
</dbReference>
<dbReference type="PANTHER" id="PTHR42753:SF2">
    <property type="entry name" value="PROLINE--TRNA LIGASE"/>
    <property type="match status" value="1"/>
</dbReference>
<comment type="similarity">
    <text evidence="11 12">Belongs to the class-II aminoacyl-tRNA synthetase family. ProS type 1 subfamily.</text>
</comment>
<gene>
    <name evidence="12" type="primary">proS</name>
    <name evidence="14" type="ORF">COS99_03510</name>
</gene>
<accession>A0A2J0KTM9</accession>
<dbReference type="InterPro" id="IPR006195">
    <property type="entry name" value="aa-tRNA-synth_II"/>
</dbReference>
<comment type="subcellular location">
    <subcellularLocation>
        <location evidence="1 12">Cytoplasm</location>
    </subcellularLocation>
</comment>
<dbReference type="CDD" id="cd00779">
    <property type="entry name" value="ProRS_core_prok"/>
    <property type="match status" value="1"/>
</dbReference>
<dbReference type="CDD" id="cd04334">
    <property type="entry name" value="ProRS-INS"/>
    <property type="match status" value="1"/>
</dbReference>
<dbReference type="GO" id="GO:0005524">
    <property type="term" value="F:ATP binding"/>
    <property type="evidence" value="ECO:0007669"/>
    <property type="project" value="UniProtKB-UniRule"/>
</dbReference>
<dbReference type="InterPro" id="IPR002314">
    <property type="entry name" value="aa-tRNA-synt_IIb"/>
</dbReference>
<evidence type="ECO:0000256" key="3">
    <source>
        <dbReference type="ARBA" id="ARBA00022490"/>
    </source>
</evidence>
<comment type="domain">
    <text evidence="12">Consists of three domains: the N-terminal catalytic domain, the editing domain and the C-terminal anticodon-binding domain.</text>
</comment>
<dbReference type="InterPro" id="IPR004500">
    <property type="entry name" value="Pro-tRNA-synth_IIa_bac-type"/>
</dbReference>